<dbReference type="Pfam" id="PF24883">
    <property type="entry name" value="NPHP3_N"/>
    <property type="match status" value="1"/>
</dbReference>
<feature type="domain" description="DUF4062" evidence="5">
    <location>
        <begin position="14"/>
        <end position="94"/>
    </location>
</feature>
<dbReference type="InterPro" id="IPR051191">
    <property type="entry name" value="DCAF12"/>
</dbReference>
<dbReference type="SUPFAM" id="SSF52540">
    <property type="entry name" value="P-loop containing nucleoside triphosphate hydrolases"/>
    <property type="match status" value="1"/>
</dbReference>
<evidence type="ECO:0000259" key="6">
    <source>
        <dbReference type="Pfam" id="PF24883"/>
    </source>
</evidence>
<dbReference type="Proteomes" id="UP000275408">
    <property type="component" value="Unassembled WGS sequence"/>
</dbReference>
<dbReference type="InterPro" id="IPR011990">
    <property type="entry name" value="TPR-like_helical_dom_sf"/>
</dbReference>
<feature type="repeat" description="TPR" evidence="4">
    <location>
        <begin position="812"/>
        <end position="845"/>
    </location>
</feature>
<dbReference type="PANTHER" id="PTHR19860:SF40">
    <property type="entry name" value="WD40 REPEAT-CONTAINING PROTEIN"/>
    <property type="match status" value="1"/>
</dbReference>
<dbReference type="Pfam" id="PF13424">
    <property type="entry name" value="TPR_12"/>
    <property type="match status" value="1"/>
</dbReference>
<feature type="domain" description="Nephrocystin 3-like N-terminal" evidence="6">
    <location>
        <begin position="275"/>
        <end position="413"/>
    </location>
</feature>
<evidence type="ECO:0000256" key="1">
    <source>
        <dbReference type="ARBA" id="ARBA00022687"/>
    </source>
</evidence>
<dbReference type="InterPro" id="IPR019734">
    <property type="entry name" value="TPR_rpt"/>
</dbReference>
<feature type="domain" description="Nephrocystin 3 helical" evidence="7">
    <location>
        <begin position="467"/>
        <end position="581"/>
    </location>
</feature>
<evidence type="ECO:0000259" key="7">
    <source>
        <dbReference type="Pfam" id="PF24884"/>
    </source>
</evidence>
<comment type="caution">
    <text evidence="8">The sequence shown here is derived from an EMBL/GenBank/DDBJ whole genome shotgun (WGS) entry which is preliminary data.</text>
</comment>
<keyword evidence="9" id="KW-1185">Reference proteome</keyword>
<dbReference type="PANTHER" id="PTHR19860">
    <property type="entry name" value="DDB1- AND CUL4-ASSOCIATED FACTOR 12-RELATED"/>
    <property type="match status" value="1"/>
</dbReference>
<dbReference type="InterPro" id="IPR027417">
    <property type="entry name" value="P-loop_NTPase"/>
</dbReference>
<gene>
    <name evidence="8" type="ORF">pdam_00013895</name>
</gene>
<organism evidence="8 9">
    <name type="scientific">Pocillopora damicornis</name>
    <name type="common">Cauliflower coral</name>
    <name type="synonym">Millepora damicornis</name>
    <dbReference type="NCBI Taxonomy" id="46731"/>
    <lineage>
        <taxon>Eukaryota</taxon>
        <taxon>Metazoa</taxon>
        <taxon>Cnidaria</taxon>
        <taxon>Anthozoa</taxon>
        <taxon>Hexacorallia</taxon>
        <taxon>Scleractinia</taxon>
        <taxon>Astrocoeniina</taxon>
        <taxon>Pocilloporidae</taxon>
        <taxon>Pocillopora</taxon>
    </lineage>
</organism>
<dbReference type="InterPro" id="IPR056884">
    <property type="entry name" value="NPHP3-like_N"/>
</dbReference>
<dbReference type="GO" id="GO:0016055">
    <property type="term" value="P:Wnt signaling pathway"/>
    <property type="evidence" value="ECO:0007669"/>
    <property type="project" value="UniProtKB-KW"/>
</dbReference>
<dbReference type="Gene3D" id="3.40.50.300">
    <property type="entry name" value="P-loop containing nucleotide triphosphate hydrolases"/>
    <property type="match status" value="1"/>
</dbReference>
<evidence type="ECO:0000256" key="3">
    <source>
        <dbReference type="ARBA" id="ARBA00040387"/>
    </source>
</evidence>
<dbReference type="PROSITE" id="PS50005">
    <property type="entry name" value="TPR"/>
    <property type="match status" value="1"/>
</dbReference>
<sequence>MKAIDINQQRKSARVFFSSPFGGLEEEREELTKKYWPQLSSMCKRAGYEFVPVDMRWGITSEMSSNAATIEICLREMDRSDMIVGFFGQRYGWHGFDNLLQKSFDVAAVKYPWLNDYRERAVTELEFLHGHLRNPGKRAACFFFRDKSYDDLKLQLAEEAGDKRQARKFLSSTDGPKAAEFLADLKRRVLETKDKCLAVHMNYKNPQEGARLMYETIEKFLKEEILVRSVQKLSPLEEERLQHDLFRVSRLAMGGVFVGGEDYLQKIDDHVNLQSKEGSPKYLVVTGDGGSGKSCLLGSWSLHHQEKFPNDAVVYHFVGSSSGSTEPRKILKRLLDELISWFKLKMSNQKESRKENFTGTGGGDIRILIEDLSETVTNITKAGFRTIILIDALNKVDDIGKTNKILHWLPRALPSNAYLIASVISAEVQMVTELTEERGYATINMASLTEKEREQIAVATLKVRGKALSSEQKKKVVHKTQTENPLYLKILLEELCSFGEFFQLDAHLDSLLETKDTKELFYKCLQRLEVDYNPKEYDGNLVKDVMCCILVARQGLSETEIKSILKITDQMWSTLYFAIEEFILERSGIYRFTYDELSQAVKEKYCMDKSTTIHYIILLVDYFGARLREKDLVYDTTIPDRIYTELPWLLVKCGEKDRLIKCLTTASIFWSLFSDENKYDLVSYWNATGLTGEEITALYQKTLNDQLALLYLKEQEKGGEMIDAVKKLATLAFQMSVYQGDAGNMTAKSAYSEEEIRRDAKVAMDYCEMANALACLLVDTEHFDEAEPLHREVLELSKKFADEWPNGWSRVATSLNGLGVLHYKTSKFQEALEYYNKCLELHRQTLEPTHHLIPDTKNNIGALYKSMERWEDCAKILEEALEMYEEAYFGQLPPDVGGTLLNLGMAYLRIYDRSKAEPLYLRALDIRTKAYGPNHHDVGQTLLSYSSFLLNLDAIKSAETAIRAAEILEKSLGPEHIFTLNAQENVALGYAVAGKFGDAHPYFKKAGVTKYRKGQMNTSIPPLNAGMADYYLNNGHHEEARQLFERLVGTDFASDRDFAALDFLDEDLLGDKRPTRPYEETVEHGIEKFPKSAMIFGRLLPKLAKSGDSQRTLMILGKGDFGPEKYNESYLSFIENQHRKQGLDVIQSAHEKFPSDTIILENLAKCHAFYEDFVTASTYFKKLLNLKPDDASVMATYGRVLAMTGKTEEAKKMFEKGLNCAEAQNEKQLIEQFKVNLNLLNEM</sequence>
<reference evidence="8 9" key="1">
    <citation type="journal article" date="2018" name="Sci. Rep.">
        <title>Comparative analysis of the Pocillopora damicornis genome highlights role of immune system in coral evolution.</title>
        <authorList>
            <person name="Cunning R."/>
            <person name="Bay R.A."/>
            <person name="Gillette P."/>
            <person name="Baker A.C."/>
            <person name="Traylor-Knowles N."/>
        </authorList>
    </citation>
    <scope>NUCLEOTIDE SEQUENCE [LARGE SCALE GENOMIC DNA]</scope>
    <source>
        <strain evidence="8">RSMAS</strain>
        <tissue evidence="8">Whole animal</tissue>
    </source>
</reference>
<keyword evidence="2" id="KW-0677">Repeat</keyword>
<dbReference type="STRING" id="46731.A0A3M6UM24"/>
<dbReference type="EMBL" id="RCHS01001270">
    <property type="protein sequence ID" value="RMX54408.1"/>
    <property type="molecule type" value="Genomic_DNA"/>
</dbReference>
<dbReference type="Pfam" id="PF13374">
    <property type="entry name" value="TPR_10"/>
    <property type="match status" value="2"/>
</dbReference>
<dbReference type="Gene3D" id="1.25.40.10">
    <property type="entry name" value="Tetratricopeptide repeat domain"/>
    <property type="match status" value="3"/>
</dbReference>
<dbReference type="SMART" id="SM00028">
    <property type="entry name" value="TPR"/>
    <property type="match status" value="6"/>
</dbReference>
<proteinExistence type="predicted"/>
<evidence type="ECO:0000259" key="5">
    <source>
        <dbReference type="Pfam" id="PF13271"/>
    </source>
</evidence>
<dbReference type="SUPFAM" id="SSF48452">
    <property type="entry name" value="TPR-like"/>
    <property type="match status" value="2"/>
</dbReference>
<name>A0A3M6UM24_POCDA</name>
<accession>A0A3M6UM24</accession>
<keyword evidence="4" id="KW-0802">TPR repeat</keyword>
<evidence type="ECO:0000313" key="8">
    <source>
        <dbReference type="EMBL" id="RMX54408.1"/>
    </source>
</evidence>
<evidence type="ECO:0000313" key="9">
    <source>
        <dbReference type="Proteomes" id="UP000275408"/>
    </source>
</evidence>
<dbReference type="OrthoDB" id="17009at2759"/>
<protein>
    <recommendedName>
        <fullName evidence="3">Nephrocystin-3</fullName>
    </recommendedName>
</protein>
<dbReference type="InterPro" id="IPR056883">
    <property type="entry name" value="NPHP3_hel"/>
</dbReference>
<evidence type="ECO:0000256" key="2">
    <source>
        <dbReference type="ARBA" id="ARBA00022737"/>
    </source>
</evidence>
<dbReference type="Pfam" id="PF13271">
    <property type="entry name" value="DUF4062"/>
    <property type="match status" value="1"/>
</dbReference>
<dbReference type="AlphaFoldDB" id="A0A3M6UM24"/>
<keyword evidence="1" id="KW-0879">Wnt signaling pathway</keyword>
<evidence type="ECO:0000256" key="4">
    <source>
        <dbReference type="PROSITE-ProRule" id="PRU00339"/>
    </source>
</evidence>
<dbReference type="Pfam" id="PF24884">
    <property type="entry name" value="NPHP3_hel"/>
    <property type="match status" value="1"/>
</dbReference>
<dbReference type="GO" id="GO:0080008">
    <property type="term" value="C:Cul4-RING E3 ubiquitin ligase complex"/>
    <property type="evidence" value="ECO:0007669"/>
    <property type="project" value="TreeGrafter"/>
</dbReference>
<dbReference type="InterPro" id="IPR025139">
    <property type="entry name" value="DUF4062"/>
</dbReference>